<organism evidence="1 2">
    <name type="scientific">Nesidiocoris tenuis</name>
    <dbReference type="NCBI Taxonomy" id="355587"/>
    <lineage>
        <taxon>Eukaryota</taxon>
        <taxon>Metazoa</taxon>
        <taxon>Ecdysozoa</taxon>
        <taxon>Arthropoda</taxon>
        <taxon>Hexapoda</taxon>
        <taxon>Insecta</taxon>
        <taxon>Pterygota</taxon>
        <taxon>Neoptera</taxon>
        <taxon>Paraneoptera</taxon>
        <taxon>Hemiptera</taxon>
        <taxon>Heteroptera</taxon>
        <taxon>Panheteroptera</taxon>
        <taxon>Cimicomorpha</taxon>
        <taxon>Miridae</taxon>
        <taxon>Dicyphina</taxon>
        <taxon>Nesidiocoris</taxon>
    </lineage>
</organism>
<name>A0A6H5H697_9HEMI</name>
<sequence>MAIVSLPYCYSITIESQQCLGEVASSVAVILWQLNASLREILLADNKETDQN</sequence>
<protein>
    <submittedName>
        <fullName evidence="1">Uncharacterized protein</fullName>
    </submittedName>
</protein>
<gene>
    <name evidence="1" type="ORF">NTEN_LOCUS16248</name>
</gene>
<dbReference type="Proteomes" id="UP000479000">
    <property type="component" value="Unassembled WGS sequence"/>
</dbReference>
<reference evidence="1 2" key="1">
    <citation type="submission" date="2020-02" db="EMBL/GenBank/DDBJ databases">
        <authorList>
            <person name="Ferguson B K."/>
        </authorList>
    </citation>
    <scope>NUCLEOTIDE SEQUENCE [LARGE SCALE GENOMIC DNA]</scope>
</reference>
<evidence type="ECO:0000313" key="1">
    <source>
        <dbReference type="EMBL" id="CAB0011255.1"/>
    </source>
</evidence>
<keyword evidence="2" id="KW-1185">Reference proteome</keyword>
<dbReference type="EMBL" id="CADCXU010023986">
    <property type="protein sequence ID" value="CAB0011255.1"/>
    <property type="molecule type" value="Genomic_DNA"/>
</dbReference>
<proteinExistence type="predicted"/>
<feature type="non-terminal residue" evidence="1">
    <location>
        <position position="52"/>
    </location>
</feature>
<evidence type="ECO:0000313" key="2">
    <source>
        <dbReference type="Proteomes" id="UP000479000"/>
    </source>
</evidence>
<accession>A0A6H5H697</accession>
<dbReference type="AlphaFoldDB" id="A0A6H5H697"/>